<keyword evidence="2" id="KW-1185">Reference proteome</keyword>
<organism evidence="1 2">
    <name type="scientific">Solanum verrucosum</name>
    <dbReference type="NCBI Taxonomy" id="315347"/>
    <lineage>
        <taxon>Eukaryota</taxon>
        <taxon>Viridiplantae</taxon>
        <taxon>Streptophyta</taxon>
        <taxon>Embryophyta</taxon>
        <taxon>Tracheophyta</taxon>
        <taxon>Spermatophyta</taxon>
        <taxon>Magnoliopsida</taxon>
        <taxon>eudicotyledons</taxon>
        <taxon>Gunneridae</taxon>
        <taxon>Pentapetalae</taxon>
        <taxon>asterids</taxon>
        <taxon>lamiids</taxon>
        <taxon>Solanales</taxon>
        <taxon>Solanaceae</taxon>
        <taxon>Solanoideae</taxon>
        <taxon>Solaneae</taxon>
        <taxon>Solanum</taxon>
    </lineage>
</organism>
<name>A0AAF0QMA1_SOLVR</name>
<accession>A0AAF0QMA1</accession>
<proteinExistence type="predicted"/>
<evidence type="ECO:0000313" key="2">
    <source>
        <dbReference type="Proteomes" id="UP001234989"/>
    </source>
</evidence>
<sequence length="76" mass="8481">MTPTLAKQAAKATCKMLREEACPHRGLAPPREKSLVRIANVSKTLLSQNFISRNLWENLSVADLCPDEICENKTEV</sequence>
<dbReference type="EMBL" id="CP133615">
    <property type="protein sequence ID" value="WMV24948.1"/>
    <property type="molecule type" value="Genomic_DNA"/>
</dbReference>
<dbReference type="AlphaFoldDB" id="A0AAF0QMA1"/>
<reference evidence="1" key="1">
    <citation type="submission" date="2023-08" db="EMBL/GenBank/DDBJ databases">
        <title>A de novo genome assembly of Solanum verrucosum Schlechtendal, a Mexican diploid species geographically isolated from the other diploid A-genome species in potato relatives.</title>
        <authorList>
            <person name="Hosaka K."/>
        </authorList>
    </citation>
    <scope>NUCLEOTIDE SEQUENCE</scope>
    <source>
        <tissue evidence="1">Young leaves</tissue>
    </source>
</reference>
<gene>
    <name evidence="1" type="ORF">MTR67_018333</name>
</gene>
<evidence type="ECO:0000313" key="1">
    <source>
        <dbReference type="EMBL" id="WMV24948.1"/>
    </source>
</evidence>
<dbReference type="Proteomes" id="UP001234989">
    <property type="component" value="Chromosome 4"/>
</dbReference>
<protein>
    <submittedName>
        <fullName evidence="1">Uncharacterized protein</fullName>
    </submittedName>
</protein>